<dbReference type="RefSeq" id="WP_161926184.1">
    <property type="nucleotide sequence ID" value="NZ_BJOU01000001.1"/>
</dbReference>
<gene>
    <name evidence="4" type="ORF">nbrc107697_07980</name>
</gene>
<comment type="similarity">
    <text evidence="3">Belongs to the trehalose phosphatase family.</text>
</comment>
<organism evidence="4 5">
    <name type="scientific">Gordonia crocea</name>
    <dbReference type="NCBI Taxonomy" id="589162"/>
    <lineage>
        <taxon>Bacteria</taxon>
        <taxon>Bacillati</taxon>
        <taxon>Actinomycetota</taxon>
        <taxon>Actinomycetes</taxon>
        <taxon>Mycobacteriales</taxon>
        <taxon>Gordoniaceae</taxon>
        <taxon>Gordonia</taxon>
    </lineage>
</organism>
<name>A0A7I9UUW8_9ACTN</name>
<evidence type="ECO:0000256" key="2">
    <source>
        <dbReference type="ARBA" id="ARBA00024179"/>
    </source>
</evidence>
<comment type="caution">
    <text evidence="4">The sequence shown here is derived from an EMBL/GenBank/DDBJ whole genome shotgun (WGS) entry which is preliminary data.</text>
</comment>
<dbReference type="Gene3D" id="3.30.70.1020">
    <property type="entry name" value="Trehalose-6-phosphate phosphatase related protein, domain 2"/>
    <property type="match status" value="1"/>
</dbReference>
<accession>A0A7I9UUW8</accession>
<dbReference type="EC" id="3.1.3.12" evidence="3"/>
<dbReference type="NCBIfam" id="TIGR00685">
    <property type="entry name" value="T6PP"/>
    <property type="match status" value="1"/>
</dbReference>
<dbReference type="GO" id="GO:0005992">
    <property type="term" value="P:trehalose biosynthetic process"/>
    <property type="evidence" value="ECO:0007669"/>
    <property type="project" value="UniProtKB-UniPathway"/>
</dbReference>
<evidence type="ECO:0000256" key="3">
    <source>
        <dbReference type="RuleBase" id="RU361117"/>
    </source>
</evidence>
<dbReference type="EMBL" id="BJOU01000001">
    <property type="protein sequence ID" value="GED96759.1"/>
    <property type="molecule type" value="Genomic_DNA"/>
</dbReference>
<dbReference type="PANTHER" id="PTHR43768">
    <property type="entry name" value="TREHALOSE 6-PHOSPHATE PHOSPHATASE"/>
    <property type="match status" value="1"/>
</dbReference>
<dbReference type="InterPro" id="IPR023214">
    <property type="entry name" value="HAD_sf"/>
</dbReference>
<protein>
    <recommendedName>
        <fullName evidence="3">Trehalose 6-phosphate phosphatase</fullName>
        <ecNumber evidence="3">3.1.3.12</ecNumber>
    </recommendedName>
</protein>
<dbReference type="InterPro" id="IPR036412">
    <property type="entry name" value="HAD-like_sf"/>
</dbReference>
<reference evidence="5" key="1">
    <citation type="submission" date="2019-06" db="EMBL/GenBank/DDBJ databases">
        <title>Gordonia isolated from sludge of a wastewater treatment plant.</title>
        <authorList>
            <person name="Tamura T."/>
            <person name="Aoyama K."/>
            <person name="Kang Y."/>
            <person name="Saito S."/>
            <person name="Akiyama N."/>
            <person name="Yazawa K."/>
            <person name="Gonoi T."/>
            <person name="Mikami Y."/>
        </authorList>
    </citation>
    <scope>NUCLEOTIDE SEQUENCE [LARGE SCALE GENOMIC DNA]</scope>
    <source>
        <strain evidence="5">NBRC 107697</strain>
    </source>
</reference>
<dbReference type="SUPFAM" id="SSF56784">
    <property type="entry name" value="HAD-like"/>
    <property type="match status" value="1"/>
</dbReference>
<evidence type="ECO:0000313" key="4">
    <source>
        <dbReference type="EMBL" id="GED96759.1"/>
    </source>
</evidence>
<keyword evidence="3" id="KW-0460">Magnesium</keyword>
<proteinExistence type="inferred from homology"/>
<evidence type="ECO:0000256" key="1">
    <source>
        <dbReference type="ARBA" id="ARBA00022801"/>
    </source>
</evidence>
<dbReference type="UniPathway" id="UPA00299"/>
<dbReference type="OrthoDB" id="3902805at2"/>
<keyword evidence="5" id="KW-1185">Reference proteome</keyword>
<dbReference type="PANTHER" id="PTHR43768:SF3">
    <property type="entry name" value="TREHALOSE 6-PHOSPHATE PHOSPHATASE"/>
    <property type="match status" value="1"/>
</dbReference>
<keyword evidence="3" id="KW-0479">Metal-binding</keyword>
<dbReference type="InterPro" id="IPR003337">
    <property type="entry name" value="Trehalose_PPase"/>
</dbReference>
<dbReference type="GO" id="GO:0046872">
    <property type="term" value="F:metal ion binding"/>
    <property type="evidence" value="ECO:0007669"/>
    <property type="project" value="UniProtKB-KW"/>
</dbReference>
<comment type="cofactor">
    <cofactor evidence="3">
        <name>Mg(2+)</name>
        <dbReference type="ChEBI" id="CHEBI:18420"/>
    </cofactor>
</comment>
<comment type="function">
    <text evidence="2 3">Removes the phosphate from trehalose 6-phosphate to produce free trehalose.</text>
</comment>
<dbReference type="Pfam" id="PF02358">
    <property type="entry name" value="Trehalose_PPase"/>
    <property type="match status" value="1"/>
</dbReference>
<sequence length="263" mass="26822">MSPTASSLPDDLVAALRRFATRPGVVVASDFDGCLAPIVAHPSDARADPAAVATLVELAGLPATTTAIVSGRARADLAGLVSLAVPDPAGLALIGSHGSEFDDGFAAGITDEQRALLAAVTAELTAIAHRFPGSMVETKPASSVLHVRNAAPADAEAALDEARRGPVTRPGVHPTEGKAVIELAVIETGKGHALDLLRERAGADAVCYLGDDVTDENAFGHLGADDVSIKVGDGDTIARYRIDGPDLVGEVLSLVRGYRSSIG</sequence>
<dbReference type="Gene3D" id="3.40.50.1000">
    <property type="entry name" value="HAD superfamily/HAD-like"/>
    <property type="match status" value="1"/>
</dbReference>
<keyword evidence="1 3" id="KW-0378">Hydrolase</keyword>
<dbReference type="InterPro" id="IPR044651">
    <property type="entry name" value="OTSB-like"/>
</dbReference>
<comment type="pathway">
    <text evidence="3">Glycan biosynthesis; trehalose biosynthesis.</text>
</comment>
<dbReference type="GO" id="GO:0004805">
    <property type="term" value="F:trehalose-phosphatase activity"/>
    <property type="evidence" value="ECO:0007669"/>
    <property type="project" value="UniProtKB-EC"/>
</dbReference>
<dbReference type="Proteomes" id="UP000444980">
    <property type="component" value="Unassembled WGS sequence"/>
</dbReference>
<dbReference type="AlphaFoldDB" id="A0A7I9UUW8"/>
<evidence type="ECO:0000313" key="5">
    <source>
        <dbReference type="Proteomes" id="UP000444980"/>
    </source>
</evidence>
<comment type="catalytic activity">
    <reaction evidence="3">
        <text>alpha,alpha-trehalose 6-phosphate + H2O = alpha,alpha-trehalose + phosphate</text>
        <dbReference type="Rhea" id="RHEA:23420"/>
        <dbReference type="ChEBI" id="CHEBI:15377"/>
        <dbReference type="ChEBI" id="CHEBI:16551"/>
        <dbReference type="ChEBI" id="CHEBI:43474"/>
        <dbReference type="ChEBI" id="CHEBI:58429"/>
        <dbReference type="EC" id="3.1.3.12"/>
    </reaction>
</comment>